<dbReference type="PIRSF" id="PIRSF039090">
    <property type="entry name" value="Flis"/>
    <property type="match status" value="1"/>
</dbReference>
<dbReference type="PANTHER" id="PTHR34773">
    <property type="entry name" value="FLAGELLAR SECRETION CHAPERONE FLIS"/>
    <property type="match status" value="1"/>
</dbReference>
<dbReference type="Pfam" id="PF02561">
    <property type="entry name" value="FliS"/>
    <property type="match status" value="1"/>
</dbReference>
<dbReference type="GO" id="GO:0005829">
    <property type="term" value="C:cytosol"/>
    <property type="evidence" value="ECO:0007669"/>
    <property type="project" value="UniProtKB-SubCell"/>
</dbReference>
<keyword evidence="5" id="KW-0143">Chaperone</keyword>
<comment type="subcellular location">
    <subcellularLocation>
        <location evidence="1 6">Cytoplasm</location>
        <location evidence="1 6">Cytosol</location>
    </subcellularLocation>
</comment>
<dbReference type="Proteomes" id="UP000267250">
    <property type="component" value="Chromosome"/>
</dbReference>
<evidence type="ECO:0000256" key="6">
    <source>
        <dbReference type="PIRNR" id="PIRNR039090"/>
    </source>
</evidence>
<reference evidence="7 8" key="1">
    <citation type="submission" date="2016-07" db="EMBL/GenBank/DDBJ databases">
        <title>Genome and transcriptome analysis of iron-reducing fermentative bacteria Anoxybacter fermentans.</title>
        <authorList>
            <person name="Zeng X."/>
            <person name="Shao Z."/>
        </authorList>
    </citation>
    <scope>NUCLEOTIDE SEQUENCE [LARGE SCALE GENOMIC DNA]</scope>
    <source>
        <strain evidence="7 8">DY22613</strain>
    </source>
</reference>
<evidence type="ECO:0000256" key="2">
    <source>
        <dbReference type="ARBA" id="ARBA00008787"/>
    </source>
</evidence>
<evidence type="ECO:0000256" key="5">
    <source>
        <dbReference type="ARBA" id="ARBA00023186"/>
    </source>
</evidence>
<dbReference type="GO" id="GO:0044780">
    <property type="term" value="P:bacterial-type flagellum assembly"/>
    <property type="evidence" value="ECO:0007669"/>
    <property type="project" value="InterPro"/>
</dbReference>
<dbReference type="OrthoDB" id="1524959at2"/>
<dbReference type="RefSeq" id="WP_127017242.1">
    <property type="nucleotide sequence ID" value="NZ_CP016379.1"/>
</dbReference>
<keyword evidence="3 6" id="KW-0963">Cytoplasm</keyword>
<keyword evidence="7" id="KW-0282">Flagellum</keyword>
<dbReference type="SUPFAM" id="SSF101116">
    <property type="entry name" value="Flagellar export chaperone FliS"/>
    <property type="match status" value="1"/>
</dbReference>
<accession>A0A3Q9HR72</accession>
<dbReference type="CDD" id="cd16098">
    <property type="entry name" value="FliS"/>
    <property type="match status" value="1"/>
</dbReference>
<dbReference type="KEGG" id="aft:BBF96_11125"/>
<gene>
    <name evidence="7" type="ORF">BBF96_11125</name>
</gene>
<keyword evidence="8" id="KW-1185">Reference proteome</keyword>
<sequence>MLNNPYQAYQKTQIETASQGKLILMLFDGAIKFCKTALQGLEEKDYEKVNTNITKAQAIINELMITLDRESGGEIAQNLYLLYDYMFRRLITANIKKSSEMINEVLNMLVDFRQTWEEVIKLARKENYRTD</sequence>
<dbReference type="Gene3D" id="1.20.120.340">
    <property type="entry name" value="Flagellar protein FliS"/>
    <property type="match status" value="1"/>
</dbReference>
<evidence type="ECO:0000256" key="4">
    <source>
        <dbReference type="ARBA" id="ARBA00022795"/>
    </source>
</evidence>
<dbReference type="EMBL" id="CP016379">
    <property type="protein sequence ID" value="AZR73891.1"/>
    <property type="molecule type" value="Genomic_DNA"/>
</dbReference>
<organism evidence="7 8">
    <name type="scientific">Anoxybacter fermentans</name>
    <dbReference type="NCBI Taxonomy" id="1323375"/>
    <lineage>
        <taxon>Bacteria</taxon>
        <taxon>Bacillati</taxon>
        <taxon>Bacillota</taxon>
        <taxon>Clostridia</taxon>
        <taxon>Halanaerobiales</taxon>
        <taxon>Anoxybacter</taxon>
    </lineage>
</organism>
<keyword evidence="7" id="KW-0966">Cell projection</keyword>
<dbReference type="NCBIfam" id="TIGR00208">
    <property type="entry name" value="fliS"/>
    <property type="match status" value="1"/>
</dbReference>
<dbReference type="InterPro" id="IPR003713">
    <property type="entry name" value="FliS"/>
</dbReference>
<keyword evidence="4 6" id="KW-1005">Bacterial flagellum biogenesis</keyword>
<dbReference type="PANTHER" id="PTHR34773:SF1">
    <property type="entry name" value="FLAGELLAR SECRETION CHAPERONE FLIS"/>
    <property type="match status" value="1"/>
</dbReference>
<evidence type="ECO:0000313" key="7">
    <source>
        <dbReference type="EMBL" id="AZR73891.1"/>
    </source>
</evidence>
<dbReference type="GO" id="GO:0071973">
    <property type="term" value="P:bacterial-type flagellum-dependent cell motility"/>
    <property type="evidence" value="ECO:0007669"/>
    <property type="project" value="TreeGrafter"/>
</dbReference>
<evidence type="ECO:0000256" key="1">
    <source>
        <dbReference type="ARBA" id="ARBA00004514"/>
    </source>
</evidence>
<comment type="similarity">
    <text evidence="2 6">Belongs to the FliS family.</text>
</comment>
<name>A0A3Q9HR72_9FIRM</name>
<dbReference type="AlphaFoldDB" id="A0A3Q9HR72"/>
<protein>
    <recommendedName>
        <fullName evidence="6">Flagellar secretion chaperone FliS</fullName>
    </recommendedName>
</protein>
<proteinExistence type="inferred from homology"/>
<evidence type="ECO:0000313" key="8">
    <source>
        <dbReference type="Proteomes" id="UP000267250"/>
    </source>
</evidence>
<keyword evidence="7" id="KW-0969">Cilium</keyword>
<evidence type="ECO:0000256" key="3">
    <source>
        <dbReference type="ARBA" id="ARBA00022490"/>
    </source>
</evidence>
<dbReference type="InterPro" id="IPR036584">
    <property type="entry name" value="FliS_sf"/>
</dbReference>